<dbReference type="AlphaFoldDB" id="A0A8S1DWS4"/>
<comment type="caution">
    <text evidence="2">The sequence shown here is derived from an EMBL/GenBank/DDBJ whole genome shotgun (WGS) entry which is preliminary data.</text>
</comment>
<feature type="compositionally biased region" description="Pro residues" evidence="1">
    <location>
        <begin position="35"/>
        <end position="49"/>
    </location>
</feature>
<sequence length="223" mass="23732">MSCCFVTSGGLGGESPAPSEDEAASERDDTTDGLSPPPPPQPPPPPLPPGDIRSACVELGDESTVVSLECCSISATPSIAAVNTHTQPITRATPPTVRDAIAETSGRIGHNFSGRNTRQHRVHPQLTAATMFASGPRAQRIAHPALACPVQPRQWSTTVRPTALPCSSPPKGTLRSCQLPRERNYWPDPSPRLELNACRRCWGKVPSACRHRAPSHALVGLVH</sequence>
<reference evidence="2 3" key="1">
    <citation type="submission" date="2020-04" db="EMBL/GenBank/DDBJ databases">
        <authorList>
            <person name="Alioto T."/>
            <person name="Alioto T."/>
            <person name="Gomez Garrido J."/>
        </authorList>
    </citation>
    <scope>NUCLEOTIDE SEQUENCE [LARGE SCALE GENOMIC DNA]</scope>
</reference>
<organism evidence="2 3">
    <name type="scientific">Cloeon dipterum</name>
    <dbReference type="NCBI Taxonomy" id="197152"/>
    <lineage>
        <taxon>Eukaryota</taxon>
        <taxon>Metazoa</taxon>
        <taxon>Ecdysozoa</taxon>
        <taxon>Arthropoda</taxon>
        <taxon>Hexapoda</taxon>
        <taxon>Insecta</taxon>
        <taxon>Pterygota</taxon>
        <taxon>Palaeoptera</taxon>
        <taxon>Ephemeroptera</taxon>
        <taxon>Pisciforma</taxon>
        <taxon>Baetidae</taxon>
        <taxon>Cloeon</taxon>
    </lineage>
</organism>
<name>A0A8S1DWS4_9INSE</name>
<feature type="region of interest" description="Disordered" evidence="1">
    <location>
        <begin position="1"/>
        <end position="53"/>
    </location>
</feature>
<gene>
    <name evidence="2" type="ORF">CLODIP_2_CD10576</name>
</gene>
<evidence type="ECO:0000313" key="2">
    <source>
        <dbReference type="EMBL" id="CAB3384477.1"/>
    </source>
</evidence>
<evidence type="ECO:0000256" key="1">
    <source>
        <dbReference type="SAM" id="MobiDB-lite"/>
    </source>
</evidence>
<dbReference type="Proteomes" id="UP000494165">
    <property type="component" value="Unassembled WGS sequence"/>
</dbReference>
<proteinExistence type="predicted"/>
<evidence type="ECO:0000313" key="3">
    <source>
        <dbReference type="Proteomes" id="UP000494165"/>
    </source>
</evidence>
<dbReference type="EMBL" id="CADEPI010000352">
    <property type="protein sequence ID" value="CAB3384477.1"/>
    <property type="molecule type" value="Genomic_DNA"/>
</dbReference>
<accession>A0A8S1DWS4</accession>
<keyword evidence="3" id="KW-1185">Reference proteome</keyword>
<protein>
    <submittedName>
        <fullName evidence="2">Uncharacterized protein</fullName>
    </submittedName>
</protein>